<proteinExistence type="predicted"/>
<evidence type="ECO:0000313" key="1">
    <source>
        <dbReference type="EMBL" id="CBY00916.1"/>
    </source>
</evidence>
<dbReference type="AlphaFoldDB" id="E5AB75"/>
<keyword evidence="2" id="KW-1185">Reference proteome</keyword>
<accession>E5AB75</accession>
<dbReference type="EMBL" id="FP929138">
    <property type="protein sequence ID" value="CBY00916.1"/>
    <property type="molecule type" value="Genomic_DNA"/>
</dbReference>
<organism evidence="2">
    <name type="scientific">Leptosphaeria maculans (strain JN3 / isolate v23.1.3 / race Av1-4-5-6-7-8)</name>
    <name type="common">Blackleg fungus</name>
    <name type="synonym">Phoma lingam</name>
    <dbReference type="NCBI Taxonomy" id="985895"/>
    <lineage>
        <taxon>Eukaryota</taxon>
        <taxon>Fungi</taxon>
        <taxon>Dikarya</taxon>
        <taxon>Ascomycota</taxon>
        <taxon>Pezizomycotina</taxon>
        <taxon>Dothideomycetes</taxon>
        <taxon>Pleosporomycetidae</taxon>
        <taxon>Pleosporales</taxon>
        <taxon>Pleosporineae</taxon>
        <taxon>Leptosphaeriaceae</taxon>
        <taxon>Plenodomus</taxon>
        <taxon>Plenodomus lingam/Leptosphaeria maculans species complex</taxon>
    </lineage>
</organism>
<gene>
    <name evidence="1" type="ORF">LEMA_P020460.1</name>
</gene>
<reference evidence="2" key="1">
    <citation type="journal article" date="2011" name="Nat. Commun.">
        <title>Effector diversification within compartments of the Leptosphaeria maculans genome affected by Repeat-Induced Point mutations.</title>
        <authorList>
            <person name="Rouxel T."/>
            <person name="Grandaubert J."/>
            <person name="Hane J.K."/>
            <person name="Hoede C."/>
            <person name="van de Wouw A.P."/>
            <person name="Couloux A."/>
            <person name="Dominguez V."/>
            <person name="Anthouard V."/>
            <person name="Bally P."/>
            <person name="Bourras S."/>
            <person name="Cozijnsen A.J."/>
            <person name="Ciuffetti L.M."/>
            <person name="Degrave A."/>
            <person name="Dilmaghani A."/>
            <person name="Duret L."/>
            <person name="Fudal I."/>
            <person name="Goodwin S.B."/>
            <person name="Gout L."/>
            <person name="Glaser N."/>
            <person name="Linglin J."/>
            <person name="Kema G.H.J."/>
            <person name="Lapalu N."/>
            <person name="Lawrence C.B."/>
            <person name="May K."/>
            <person name="Meyer M."/>
            <person name="Ollivier B."/>
            <person name="Poulain J."/>
            <person name="Schoch C.L."/>
            <person name="Simon A."/>
            <person name="Spatafora J.W."/>
            <person name="Stachowiak A."/>
            <person name="Turgeon B.G."/>
            <person name="Tyler B.M."/>
            <person name="Vincent D."/>
            <person name="Weissenbach J."/>
            <person name="Amselem J."/>
            <person name="Quesneville H."/>
            <person name="Oliver R.P."/>
            <person name="Wincker P."/>
            <person name="Balesdent M.-H."/>
            <person name="Howlett B.J."/>
        </authorList>
    </citation>
    <scope>NUCLEOTIDE SEQUENCE [LARGE SCALE GENOMIC DNA]</scope>
    <source>
        <strain evidence="2">JN3 / isolate v23.1.3 / race Av1-4-5-6-7-8</strain>
    </source>
</reference>
<dbReference type="HOGENOM" id="CLU_2277993_0_0_1"/>
<evidence type="ECO:0000313" key="2">
    <source>
        <dbReference type="Proteomes" id="UP000002668"/>
    </source>
</evidence>
<dbReference type="InParanoid" id="E5AB75"/>
<protein>
    <submittedName>
        <fullName evidence="1">Predicted protein</fullName>
    </submittedName>
</protein>
<sequence>MASMAWKGIAFGRTLASKQSSWRRMLSQLLSCSCDAPSLSTKIEDDEYYRVCGKLHVRERGHSGRHLMMKASPCRTRTRMPRYKAAIERKLHILLELNMQGA</sequence>
<name>E5AB75_LEPMJ</name>
<dbReference type="Proteomes" id="UP000002668">
    <property type="component" value="Genome"/>
</dbReference>
<dbReference type="VEuPathDB" id="FungiDB:LEMA_P020460.1"/>